<feature type="compositionally biased region" description="Low complexity" evidence="1">
    <location>
        <begin position="50"/>
        <end position="62"/>
    </location>
</feature>
<organism evidence="2 3">
    <name type="scientific">Thalassiosira oceanica</name>
    <name type="common">Marine diatom</name>
    <dbReference type="NCBI Taxonomy" id="159749"/>
    <lineage>
        <taxon>Eukaryota</taxon>
        <taxon>Sar</taxon>
        <taxon>Stramenopiles</taxon>
        <taxon>Ochrophyta</taxon>
        <taxon>Bacillariophyta</taxon>
        <taxon>Coscinodiscophyceae</taxon>
        <taxon>Thalassiosirophycidae</taxon>
        <taxon>Thalassiosirales</taxon>
        <taxon>Thalassiosiraceae</taxon>
        <taxon>Thalassiosira</taxon>
    </lineage>
</organism>
<sequence length="124" mass="12088">CGGGDSSAGRSCGRLAVRTATPSSPAPGPRLAEAVASLQSRRTGARAARVSDPASVDPDSPAAARLVPPSVLASSCFPSWQSNHGALALPVRGPGPFCRPYSSPFLALPAPGEGPGGEGATGGG</sequence>
<keyword evidence="3" id="KW-1185">Reference proteome</keyword>
<reference evidence="2 3" key="1">
    <citation type="journal article" date="2012" name="Genome Biol.">
        <title>Genome and low-iron response of an oceanic diatom adapted to chronic iron limitation.</title>
        <authorList>
            <person name="Lommer M."/>
            <person name="Specht M."/>
            <person name="Roy A.S."/>
            <person name="Kraemer L."/>
            <person name="Andreson R."/>
            <person name="Gutowska M.A."/>
            <person name="Wolf J."/>
            <person name="Bergner S.V."/>
            <person name="Schilhabel M.B."/>
            <person name="Klostermeier U.C."/>
            <person name="Beiko R.G."/>
            <person name="Rosenstiel P."/>
            <person name="Hippler M."/>
            <person name="Laroche J."/>
        </authorList>
    </citation>
    <scope>NUCLEOTIDE SEQUENCE [LARGE SCALE GENOMIC DNA]</scope>
    <source>
        <strain evidence="2 3">CCMP1005</strain>
    </source>
</reference>
<evidence type="ECO:0000313" key="2">
    <source>
        <dbReference type="EMBL" id="EJK53371.1"/>
    </source>
</evidence>
<dbReference type="Proteomes" id="UP000266841">
    <property type="component" value="Unassembled WGS sequence"/>
</dbReference>
<proteinExistence type="predicted"/>
<dbReference type="AlphaFoldDB" id="K0RWY3"/>
<name>K0RWY3_THAOC</name>
<dbReference type="EMBL" id="AGNL01037895">
    <property type="protein sequence ID" value="EJK53371.1"/>
    <property type="molecule type" value="Genomic_DNA"/>
</dbReference>
<feature type="region of interest" description="Disordered" evidence="1">
    <location>
        <begin position="36"/>
        <end position="62"/>
    </location>
</feature>
<comment type="caution">
    <text evidence="2">The sequence shown here is derived from an EMBL/GenBank/DDBJ whole genome shotgun (WGS) entry which is preliminary data.</text>
</comment>
<evidence type="ECO:0000313" key="3">
    <source>
        <dbReference type="Proteomes" id="UP000266841"/>
    </source>
</evidence>
<protein>
    <submittedName>
        <fullName evidence="2">Uncharacterized protein</fullName>
    </submittedName>
</protein>
<accession>K0RWY3</accession>
<feature type="non-terminal residue" evidence="2">
    <location>
        <position position="1"/>
    </location>
</feature>
<gene>
    <name evidence="2" type="ORF">THAOC_27208</name>
</gene>
<evidence type="ECO:0000256" key="1">
    <source>
        <dbReference type="SAM" id="MobiDB-lite"/>
    </source>
</evidence>